<reference evidence="5 6" key="1">
    <citation type="submission" date="2019-02" db="EMBL/GenBank/DDBJ databases">
        <title>Deep-cultivation of Planctomycetes and their phenomic and genomic characterization uncovers novel biology.</title>
        <authorList>
            <person name="Wiegand S."/>
            <person name="Jogler M."/>
            <person name="Boedeker C."/>
            <person name="Pinto D."/>
            <person name="Vollmers J."/>
            <person name="Rivas-Marin E."/>
            <person name="Kohn T."/>
            <person name="Peeters S.H."/>
            <person name="Heuer A."/>
            <person name="Rast P."/>
            <person name="Oberbeckmann S."/>
            <person name="Bunk B."/>
            <person name="Jeske O."/>
            <person name="Meyerdierks A."/>
            <person name="Storesund J.E."/>
            <person name="Kallscheuer N."/>
            <person name="Luecker S."/>
            <person name="Lage O.M."/>
            <person name="Pohl T."/>
            <person name="Merkel B.J."/>
            <person name="Hornburger P."/>
            <person name="Mueller R.-W."/>
            <person name="Bruemmer F."/>
            <person name="Labrenz M."/>
            <person name="Spormann A.M."/>
            <person name="Op den Camp H."/>
            <person name="Overmann J."/>
            <person name="Amann R."/>
            <person name="Jetten M.S.M."/>
            <person name="Mascher T."/>
            <person name="Medema M.H."/>
            <person name="Devos D.P."/>
            <person name="Kaster A.-K."/>
            <person name="Ovreas L."/>
            <person name="Rohde M."/>
            <person name="Galperin M.Y."/>
            <person name="Jogler C."/>
        </authorList>
    </citation>
    <scope>NUCLEOTIDE SEQUENCE [LARGE SCALE GENOMIC DNA]</scope>
    <source>
        <strain evidence="5 6">Mal52</strain>
    </source>
</reference>
<dbReference type="Gene3D" id="3.90.950.10">
    <property type="match status" value="1"/>
</dbReference>
<dbReference type="PANTHER" id="PTHR43213">
    <property type="entry name" value="BIFUNCTIONAL DTTP/UTP PYROPHOSPHATASE/METHYLTRANSFERASE PROTEIN-RELATED"/>
    <property type="match status" value="1"/>
</dbReference>
<comment type="cofactor">
    <cofactor evidence="1 4">
        <name>a divalent metal cation</name>
        <dbReference type="ChEBI" id="CHEBI:60240"/>
    </cofactor>
</comment>
<dbReference type="GO" id="GO:0009117">
    <property type="term" value="P:nucleotide metabolic process"/>
    <property type="evidence" value="ECO:0007669"/>
    <property type="project" value="UniProtKB-KW"/>
</dbReference>
<comment type="catalytic activity">
    <reaction evidence="4">
        <text>dTTP + H2O = dTMP + diphosphate + H(+)</text>
        <dbReference type="Rhea" id="RHEA:28534"/>
        <dbReference type="ChEBI" id="CHEBI:15377"/>
        <dbReference type="ChEBI" id="CHEBI:15378"/>
        <dbReference type="ChEBI" id="CHEBI:33019"/>
        <dbReference type="ChEBI" id="CHEBI:37568"/>
        <dbReference type="ChEBI" id="CHEBI:63528"/>
        <dbReference type="EC" id="3.6.1.9"/>
    </reaction>
</comment>
<dbReference type="HAMAP" id="MF_00528">
    <property type="entry name" value="Maf"/>
    <property type="match status" value="1"/>
</dbReference>
<gene>
    <name evidence="5" type="primary">yhdE</name>
    <name evidence="5" type="ORF">Mal52_49300</name>
</gene>
<comment type="catalytic activity">
    <reaction evidence="4">
        <text>UTP + H2O = UMP + diphosphate + H(+)</text>
        <dbReference type="Rhea" id="RHEA:29395"/>
        <dbReference type="ChEBI" id="CHEBI:15377"/>
        <dbReference type="ChEBI" id="CHEBI:15378"/>
        <dbReference type="ChEBI" id="CHEBI:33019"/>
        <dbReference type="ChEBI" id="CHEBI:46398"/>
        <dbReference type="ChEBI" id="CHEBI:57865"/>
        <dbReference type="EC" id="3.6.1.9"/>
    </reaction>
</comment>
<feature type="site" description="Important for substrate specificity" evidence="4">
    <location>
        <position position="12"/>
    </location>
</feature>
<dbReference type="PANTHER" id="PTHR43213:SF5">
    <property type="entry name" value="BIFUNCTIONAL DTTP_UTP PYROPHOSPHATASE_METHYLTRANSFERASE PROTEIN-RELATED"/>
    <property type="match status" value="1"/>
</dbReference>
<evidence type="ECO:0000256" key="2">
    <source>
        <dbReference type="ARBA" id="ARBA00022801"/>
    </source>
</evidence>
<keyword evidence="3 4" id="KW-0546">Nucleotide metabolism</keyword>
<comment type="similarity">
    <text evidence="4">Belongs to the Maf family. YhdE subfamily.</text>
</comment>
<name>A0A517ZVA2_9PLAN</name>
<feature type="site" description="Important for substrate specificity" evidence="4">
    <location>
        <position position="175"/>
    </location>
</feature>
<dbReference type="KEGG" id="sdyn:Mal52_49300"/>
<keyword evidence="2 4" id="KW-0378">Hydrolase</keyword>
<feature type="active site" description="Proton acceptor" evidence="4">
    <location>
        <position position="81"/>
    </location>
</feature>
<dbReference type="GO" id="GO:0036221">
    <property type="term" value="F:UTP diphosphatase activity"/>
    <property type="evidence" value="ECO:0007669"/>
    <property type="project" value="RHEA"/>
</dbReference>
<evidence type="ECO:0000256" key="1">
    <source>
        <dbReference type="ARBA" id="ARBA00001968"/>
    </source>
</evidence>
<feature type="site" description="Important for substrate specificity" evidence="4">
    <location>
        <position position="82"/>
    </location>
</feature>
<dbReference type="SUPFAM" id="SSF52972">
    <property type="entry name" value="ITPase-like"/>
    <property type="match status" value="1"/>
</dbReference>
<dbReference type="PIRSF" id="PIRSF006305">
    <property type="entry name" value="Maf"/>
    <property type="match status" value="1"/>
</dbReference>
<dbReference type="RefSeq" id="WP_145378926.1">
    <property type="nucleotide sequence ID" value="NZ_CP036276.1"/>
</dbReference>
<dbReference type="EMBL" id="CP036276">
    <property type="protein sequence ID" value="QDU46410.1"/>
    <property type="molecule type" value="Genomic_DNA"/>
</dbReference>
<dbReference type="GO" id="GO:0005737">
    <property type="term" value="C:cytoplasm"/>
    <property type="evidence" value="ECO:0007669"/>
    <property type="project" value="UniProtKB-SubCell"/>
</dbReference>
<protein>
    <recommendedName>
        <fullName evidence="4">dTTP/UTP pyrophosphatase</fullName>
        <shortName evidence="4">dTTPase/UTPase</shortName>
        <ecNumber evidence="4">3.6.1.9</ecNumber>
    </recommendedName>
    <alternativeName>
        <fullName evidence="4">Nucleoside triphosphate pyrophosphatase</fullName>
    </alternativeName>
    <alternativeName>
        <fullName evidence="4">Nucleotide pyrophosphatase</fullName>
        <shortName evidence="4">Nucleotide PPase</shortName>
    </alternativeName>
</protein>
<comment type="caution">
    <text evidence="4">Lacks conserved residue(s) required for the propagation of feature annotation.</text>
</comment>
<keyword evidence="6" id="KW-1185">Reference proteome</keyword>
<evidence type="ECO:0000256" key="4">
    <source>
        <dbReference type="HAMAP-Rule" id="MF_00528"/>
    </source>
</evidence>
<evidence type="ECO:0000313" key="5">
    <source>
        <dbReference type="EMBL" id="QDU46410.1"/>
    </source>
</evidence>
<dbReference type="Proteomes" id="UP000319383">
    <property type="component" value="Chromosome"/>
</dbReference>
<evidence type="ECO:0000256" key="3">
    <source>
        <dbReference type="ARBA" id="ARBA00023080"/>
    </source>
</evidence>
<comment type="subcellular location">
    <subcellularLocation>
        <location evidence="4">Cytoplasm</location>
    </subcellularLocation>
</comment>
<dbReference type="InterPro" id="IPR029001">
    <property type="entry name" value="ITPase-like_fam"/>
</dbReference>
<keyword evidence="4" id="KW-0963">Cytoplasm</keyword>
<sequence>MKRVILASRSPRRRELLAHLVAEESIQVLPPSSADEAGFEGLRDWASIESQLLNIAREKCDDVCGQLADSGAAYDLVVAADTVGVCGGEDGDLVVLGQPPQDSRWQETVAGWFRDYYFGREHTVLTGLCVADASGARVERIAATQVAMVAEDDELLNWYLTTDEPHGKAGGYAIQGAGSMFVESISGSLSNVIGLPLEVLREILNEQNR</sequence>
<accession>A0A517ZVA2</accession>
<evidence type="ECO:0000313" key="6">
    <source>
        <dbReference type="Proteomes" id="UP000319383"/>
    </source>
</evidence>
<organism evidence="5 6">
    <name type="scientific">Symmachiella dynata</name>
    <dbReference type="NCBI Taxonomy" id="2527995"/>
    <lineage>
        <taxon>Bacteria</taxon>
        <taxon>Pseudomonadati</taxon>
        <taxon>Planctomycetota</taxon>
        <taxon>Planctomycetia</taxon>
        <taxon>Planctomycetales</taxon>
        <taxon>Planctomycetaceae</taxon>
        <taxon>Symmachiella</taxon>
    </lineage>
</organism>
<dbReference type="InterPro" id="IPR003697">
    <property type="entry name" value="Maf-like"/>
</dbReference>
<comment type="function">
    <text evidence="4">Nucleoside triphosphate pyrophosphatase that hydrolyzes dTTP and UTP. May have a dual role in cell division arrest and in preventing the incorporation of modified nucleotides into cellular nucleic acids.</text>
</comment>
<dbReference type="GO" id="GO:0036218">
    <property type="term" value="F:dTTP diphosphatase activity"/>
    <property type="evidence" value="ECO:0007669"/>
    <property type="project" value="RHEA"/>
</dbReference>
<proteinExistence type="inferred from homology"/>
<dbReference type="AlphaFoldDB" id="A0A517ZVA2"/>
<dbReference type="Pfam" id="PF02545">
    <property type="entry name" value="Maf"/>
    <property type="match status" value="1"/>
</dbReference>
<dbReference type="EC" id="3.6.1.9" evidence="4"/>